<gene>
    <name evidence="1" type="ORF">K488DRAFT_88564</name>
</gene>
<proteinExistence type="predicted"/>
<dbReference type="Proteomes" id="UP000814128">
    <property type="component" value="Unassembled WGS sequence"/>
</dbReference>
<name>A0ACB8QDD1_9AGAM</name>
<sequence length="399" mass="44404">MDLAVSPTPFGPEERRRILRSTRKLEQVFGTSSFLIDSTGARRPLHLLPAAASRPPRQNYEHMRVHPVMSTAQTAEPAAPVPRPRRAGHPNRRQGSIFELSEEQILALGRPDLPQPCDLAKSLTNDLPRPSIESDISSTSAATSSEMSSLLGRSDNWSASSSRTSIDVEMDLRPHSPVEVVSVSLGKVRAPKRKRGDNYLTVKTPSPVDSATQGLPMPRTAPLDRTPSSPLTPTTPAESERRHRCLSKVKRTLGENIPIELIFPSPQLKRARRMSLAGLTDKQCPMREPSLDESLRPFGWVADEYAKVPTSEHLVSSREATRHRSMSTTRRLPGPFQTKGAEDLPILIMPLQEVVNSVESSRPIFASGPRQPETECWVGSWNRPDIYMVQHELRLLRAR</sequence>
<reference evidence="1" key="2">
    <citation type="journal article" date="2022" name="New Phytol.">
        <title>Evolutionary transition to the ectomycorrhizal habit in the genomes of a hyperdiverse lineage of mushroom-forming fungi.</title>
        <authorList>
            <person name="Looney B."/>
            <person name="Miyauchi S."/>
            <person name="Morin E."/>
            <person name="Drula E."/>
            <person name="Courty P.E."/>
            <person name="Kohler A."/>
            <person name="Kuo A."/>
            <person name="LaButti K."/>
            <person name="Pangilinan J."/>
            <person name="Lipzen A."/>
            <person name="Riley R."/>
            <person name="Andreopoulos W."/>
            <person name="He G."/>
            <person name="Johnson J."/>
            <person name="Nolan M."/>
            <person name="Tritt A."/>
            <person name="Barry K.W."/>
            <person name="Grigoriev I.V."/>
            <person name="Nagy L.G."/>
            <person name="Hibbett D."/>
            <person name="Henrissat B."/>
            <person name="Matheny P.B."/>
            <person name="Labbe J."/>
            <person name="Martin F.M."/>
        </authorList>
    </citation>
    <scope>NUCLEOTIDE SEQUENCE</scope>
    <source>
        <strain evidence="1">EC-137</strain>
    </source>
</reference>
<reference evidence="1" key="1">
    <citation type="submission" date="2021-02" db="EMBL/GenBank/DDBJ databases">
        <authorList>
            <consortium name="DOE Joint Genome Institute"/>
            <person name="Ahrendt S."/>
            <person name="Looney B.P."/>
            <person name="Miyauchi S."/>
            <person name="Morin E."/>
            <person name="Drula E."/>
            <person name="Courty P.E."/>
            <person name="Chicoki N."/>
            <person name="Fauchery L."/>
            <person name="Kohler A."/>
            <person name="Kuo A."/>
            <person name="Labutti K."/>
            <person name="Pangilinan J."/>
            <person name="Lipzen A."/>
            <person name="Riley R."/>
            <person name="Andreopoulos W."/>
            <person name="He G."/>
            <person name="Johnson J."/>
            <person name="Barry K.W."/>
            <person name="Grigoriev I.V."/>
            <person name="Nagy L."/>
            <person name="Hibbett D."/>
            <person name="Henrissat B."/>
            <person name="Matheny P.B."/>
            <person name="Labbe J."/>
            <person name="Martin F."/>
        </authorList>
    </citation>
    <scope>NUCLEOTIDE SEQUENCE</scope>
    <source>
        <strain evidence="1">EC-137</strain>
    </source>
</reference>
<organism evidence="1 2">
    <name type="scientific">Vararia minispora EC-137</name>
    <dbReference type="NCBI Taxonomy" id="1314806"/>
    <lineage>
        <taxon>Eukaryota</taxon>
        <taxon>Fungi</taxon>
        <taxon>Dikarya</taxon>
        <taxon>Basidiomycota</taxon>
        <taxon>Agaricomycotina</taxon>
        <taxon>Agaricomycetes</taxon>
        <taxon>Russulales</taxon>
        <taxon>Lachnocladiaceae</taxon>
        <taxon>Vararia</taxon>
    </lineage>
</organism>
<protein>
    <submittedName>
        <fullName evidence="1">Uncharacterized protein</fullName>
    </submittedName>
</protein>
<keyword evidence="2" id="KW-1185">Reference proteome</keyword>
<dbReference type="EMBL" id="MU273666">
    <property type="protein sequence ID" value="KAI0029600.1"/>
    <property type="molecule type" value="Genomic_DNA"/>
</dbReference>
<accession>A0ACB8QDD1</accession>
<comment type="caution">
    <text evidence="1">The sequence shown here is derived from an EMBL/GenBank/DDBJ whole genome shotgun (WGS) entry which is preliminary data.</text>
</comment>
<evidence type="ECO:0000313" key="2">
    <source>
        <dbReference type="Proteomes" id="UP000814128"/>
    </source>
</evidence>
<evidence type="ECO:0000313" key="1">
    <source>
        <dbReference type="EMBL" id="KAI0029600.1"/>
    </source>
</evidence>